<dbReference type="Proteomes" id="UP000823749">
    <property type="component" value="Chromosome 13"/>
</dbReference>
<evidence type="ECO:0000313" key="3">
    <source>
        <dbReference type="Proteomes" id="UP000823749"/>
    </source>
</evidence>
<evidence type="ECO:0000256" key="1">
    <source>
        <dbReference type="SAM" id="MobiDB-lite"/>
    </source>
</evidence>
<evidence type="ECO:0000313" key="2">
    <source>
        <dbReference type="EMBL" id="KAG5516361.1"/>
    </source>
</evidence>
<dbReference type="AlphaFoldDB" id="A0AAV6HUR6"/>
<organism evidence="2 3">
    <name type="scientific">Rhododendron griersonianum</name>
    <dbReference type="NCBI Taxonomy" id="479676"/>
    <lineage>
        <taxon>Eukaryota</taxon>
        <taxon>Viridiplantae</taxon>
        <taxon>Streptophyta</taxon>
        <taxon>Embryophyta</taxon>
        <taxon>Tracheophyta</taxon>
        <taxon>Spermatophyta</taxon>
        <taxon>Magnoliopsida</taxon>
        <taxon>eudicotyledons</taxon>
        <taxon>Gunneridae</taxon>
        <taxon>Pentapetalae</taxon>
        <taxon>asterids</taxon>
        <taxon>Ericales</taxon>
        <taxon>Ericaceae</taxon>
        <taxon>Ericoideae</taxon>
        <taxon>Rhodoreae</taxon>
        <taxon>Rhododendron</taxon>
    </lineage>
</organism>
<gene>
    <name evidence="2" type="ORF">RHGRI_037171</name>
</gene>
<feature type="region of interest" description="Disordered" evidence="1">
    <location>
        <begin position="20"/>
        <end position="47"/>
    </location>
</feature>
<sequence>MSSCSLPLQQTRSLSAQVELNDMRPPTLGSSQAETEPAELEPETESSIPVIGQVEYNSEGDEVVDTSNLRSLQWQNFQKIKVTMGG</sequence>
<reference evidence="2 3" key="1">
    <citation type="submission" date="2020-08" db="EMBL/GenBank/DDBJ databases">
        <title>Plant Genome Project.</title>
        <authorList>
            <person name="Zhang R.-G."/>
        </authorList>
    </citation>
    <scope>NUCLEOTIDE SEQUENCE [LARGE SCALE GENOMIC DNA]</scope>
    <source>
        <strain evidence="2">WSP0</strain>
        <tissue evidence="2">Leaf</tissue>
    </source>
</reference>
<protein>
    <submittedName>
        <fullName evidence="2">Uncharacterized protein</fullName>
    </submittedName>
</protein>
<comment type="caution">
    <text evidence="2">The sequence shown here is derived from an EMBL/GenBank/DDBJ whole genome shotgun (WGS) entry which is preliminary data.</text>
</comment>
<keyword evidence="3" id="KW-1185">Reference proteome</keyword>
<name>A0AAV6HUR6_9ERIC</name>
<proteinExistence type="predicted"/>
<dbReference type="EMBL" id="JACTNZ010000013">
    <property type="protein sequence ID" value="KAG5516361.1"/>
    <property type="molecule type" value="Genomic_DNA"/>
</dbReference>
<accession>A0AAV6HUR6</accession>